<feature type="compositionally biased region" description="Basic residues" evidence="1">
    <location>
        <begin position="43"/>
        <end position="55"/>
    </location>
</feature>
<dbReference type="EC" id="2.7.7.13" evidence="2"/>
<proteinExistence type="predicted"/>
<dbReference type="GO" id="GO:0004475">
    <property type="term" value="F:mannose-1-phosphate guanylyltransferase (GTP) activity"/>
    <property type="evidence" value="ECO:0007669"/>
    <property type="project" value="UniProtKB-EC"/>
</dbReference>
<dbReference type="AlphaFoldDB" id="A0A6J4QLT7"/>
<feature type="compositionally biased region" description="Low complexity" evidence="1">
    <location>
        <begin position="13"/>
        <end position="40"/>
    </location>
</feature>
<protein>
    <submittedName>
        <fullName evidence="2">Mannose-1-phosphate guanylyltransferase</fullName>
        <ecNumber evidence="2">2.7.7.13</ecNumber>
    </submittedName>
</protein>
<feature type="compositionally biased region" description="Basic and acidic residues" evidence="1">
    <location>
        <begin position="343"/>
        <end position="368"/>
    </location>
</feature>
<feature type="region of interest" description="Disordered" evidence="1">
    <location>
        <begin position="206"/>
        <end position="368"/>
    </location>
</feature>
<evidence type="ECO:0000256" key="1">
    <source>
        <dbReference type="SAM" id="MobiDB-lite"/>
    </source>
</evidence>
<feature type="non-terminal residue" evidence="2">
    <location>
        <position position="1"/>
    </location>
</feature>
<evidence type="ECO:0000313" key="2">
    <source>
        <dbReference type="EMBL" id="CAA9444486.1"/>
    </source>
</evidence>
<reference evidence="2" key="1">
    <citation type="submission" date="2020-02" db="EMBL/GenBank/DDBJ databases">
        <authorList>
            <person name="Meier V. D."/>
        </authorList>
    </citation>
    <scope>NUCLEOTIDE SEQUENCE</scope>
    <source>
        <strain evidence="2">AVDCRST_MAG64</strain>
    </source>
</reference>
<feature type="region of interest" description="Disordered" evidence="1">
    <location>
        <begin position="1"/>
        <end position="191"/>
    </location>
</feature>
<keyword evidence="2" id="KW-0548">Nucleotidyltransferase</keyword>
<feature type="compositionally biased region" description="Basic residues" evidence="1">
    <location>
        <begin position="85"/>
        <end position="120"/>
    </location>
</feature>
<name>A0A6J4QLT7_9BACT</name>
<keyword evidence="2" id="KW-0808">Transferase</keyword>
<feature type="non-terminal residue" evidence="2">
    <location>
        <position position="368"/>
    </location>
</feature>
<dbReference type="EMBL" id="CADCUQ010001039">
    <property type="protein sequence ID" value="CAA9444486.1"/>
    <property type="molecule type" value="Genomic_DNA"/>
</dbReference>
<sequence length="368" mass="41106">AIRRHHGGRRGDAAVAALAQQAPQATAPRRPGQEPPAAQLRPPPRHPARRPHLRVYRLPARAARARGPAGAADGQPARRADGPRHGQRGRLFRRRPARARPRRRDGHHHRRPRDRARRHVPGGGEDRVRRGRGRPGGAGHVRHRPHARPHGPRVRPPRRAAHGPRQAGRRVPRAGLQGEARQAHRRPVRGVGAVLLEQRDVRLAVRHGAERAGRPPPRVARGPGADRGRLGHAAARRGVERDVPDAPEDQHRLRGDGAGFSEQGQGARDGGRDAGAVARRRLVARAGRDAHERRAQQRRRLPGTRAARQRRQHHRLRRPGAPRLHDRRQRHDHRPHPGRHARVPQERGPAREGPRRAREGEVRGTVHV</sequence>
<feature type="compositionally biased region" description="Basic residues" evidence="1">
    <location>
        <begin position="140"/>
        <end position="172"/>
    </location>
</feature>
<gene>
    <name evidence="2" type="ORF">AVDCRST_MAG64-4443</name>
</gene>
<feature type="compositionally biased region" description="Low complexity" evidence="1">
    <location>
        <begin position="59"/>
        <end position="75"/>
    </location>
</feature>
<feature type="compositionally biased region" description="Basic residues" evidence="1">
    <location>
        <begin position="296"/>
        <end position="342"/>
    </location>
</feature>
<accession>A0A6J4QLT7</accession>
<feature type="compositionally biased region" description="Basic and acidic residues" evidence="1">
    <location>
        <begin position="286"/>
        <end position="295"/>
    </location>
</feature>
<feature type="compositionally biased region" description="Basic and acidic residues" evidence="1">
    <location>
        <begin position="237"/>
        <end position="255"/>
    </location>
</feature>
<organism evidence="2">
    <name type="scientific">uncultured Phycisphaerae bacterium</name>
    <dbReference type="NCBI Taxonomy" id="904963"/>
    <lineage>
        <taxon>Bacteria</taxon>
        <taxon>Pseudomonadati</taxon>
        <taxon>Planctomycetota</taxon>
        <taxon>Phycisphaerae</taxon>
        <taxon>environmental samples</taxon>
    </lineage>
</organism>